<evidence type="ECO:0008006" key="4">
    <source>
        <dbReference type="Google" id="ProtNLM"/>
    </source>
</evidence>
<evidence type="ECO:0000313" key="3">
    <source>
        <dbReference type="Proteomes" id="UP000198406"/>
    </source>
</evidence>
<keyword evidence="3" id="KW-1185">Reference proteome</keyword>
<name>A0A1Z5JDX4_FISSO</name>
<dbReference type="Pfam" id="PF03690">
    <property type="entry name" value="MYG1_exonuc"/>
    <property type="match status" value="1"/>
</dbReference>
<dbReference type="InterPro" id="IPR003226">
    <property type="entry name" value="MYG1_exonuclease"/>
</dbReference>
<reference evidence="2 3" key="1">
    <citation type="journal article" date="2015" name="Plant Cell">
        <title>Oil accumulation by the oleaginous diatom Fistulifera solaris as revealed by the genome and transcriptome.</title>
        <authorList>
            <person name="Tanaka T."/>
            <person name="Maeda Y."/>
            <person name="Veluchamy A."/>
            <person name="Tanaka M."/>
            <person name="Abida H."/>
            <person name="Marechal E."/>
            <person name="Bowler C."/>
            <person name="Muto M."/>
            <person name="Sunaga Y."/>
            <person name="Tanaka M."/>
            <person name="Yoshino T."/>
            <person name="Taniguchi T."/>
            <person name="Fukuda Y."/>
            <person name="Nemoto M."/>
            <person name="Matsumoto M."/>
            <person name="Wong P.S."/>
            <person name="Aburatani S."/>
            <person name="Fujibuchi W."/>
        </authorList>
    </citation>
    <scope>NUCLEOTIDE SEQUENCE [LARGE SCALE GENOMIC DNA]</scope>
    <source>
        <strain evidence="2 3">JPCC DA0580</strain>
    </source>
</reference>
<dbReference type="Proteomes" id="UP000198406">
    <property type="component" value="Unassembled WGS sequence"/>
</dbReference>
<protein>
    <recommendedName>
        <fullName evidence="4">Metal-dependent protein hydrolase</fullName>
    </recommendedName>
</protein>
<dbReference type="EMBL" id="BDSP01000050">
    <property type="protein sequence ID" value="GAX12203.1"/>
    <property type="molecule type" value="Genomic_DNA"/>
</dbReference>
<dbReference type="OrthoDB" id="10265310at2759"/>
<sequence length="360" mass="40858">MFKRAKLSLDEDPESSHSKTVAVHSGTFQADEAMGVWMLRQLPSYRHAKLIRSRELQVLESTDIVLDVGGVYDHSKLRYDHHQRGYEEYFYPKKILQPGGSSKEEPRCTKLSASGLIYKHYGKQVIQTYYPELTEEYLELAFHRIYDTLLEALDAIDTGVEMAPEGVQLVYSDATGLARRVSRLNPRWNEVTETGESPDMDERFLQAVEMCGQDFLSVMTAIVESDLPARTHVVQALLKRHEIDESGEVIKLESGGLPWKHHLYDLEKETNIPKLIKFVLYTDTSGMWRVQAVTVEGKNFENRCSLLEAWRGVRDDELVSISNIPGARFVHAAGFIGGADTYEGALEMARETLKQQPSES</sequence>
<dbReference type="GO" id="GO:0005737">
    <property type="term" value="C:cytoplasm"/>
    <property type="evidence" value="ECO:0007669"/>
    <property type="project" value="TreeGrafter"/>
</dbReference>
<evidence type="ECO:0000313" key="2">
    <source>
        <dbReference type="EMBL" id="GAX12203.1"/>
    </source>
</evidence>
<organism evidence="2 3">
    <name type="scientific">Fistulifera solaris</name>
    <name type="common">Oleaginous diatom</name>
    <dbReference type="NCBI Taxonomy" id="1519565"/>
    <lineage>
        <taxon>Eukaryota</taxon>
        <taxon>Sar</taxon>
        <taxon>Stramenopiles</taxon>
        <taxon>Ochrophyta</taxon>
        <taxon>Bacillariophyta</taxon>
        <taxon>Bacillariophyceae</taxon>
        <taxon>Bacillariophycidae</taxon>
        <taxon>Naviculales</taxon>
        <taxon>Naviculaceae</taxon>
        <taxon>Fistulifera</taxon>
    </lineage>
</organism>
<comment type="similarity">
    <text evidence="1">Belongs to the MYG1 family.</text>
</comment>
<proteinExistence type="inferred from homology"/>
<dbReference type="GO" id="GO:0005634">
    <property type="term" value="C:nucleus"/>
    <property type="evidence" value="ECO:0007669"/>
    <property type="project" value="TreeGrafter"/>
</dbReference>
<comment type="caution">
    <text evidence="2">The sequence shown here is derived from an EMBL/GenBank/DDBJ whole genome shotgun (WGS) entry which is preliminary data.</text>
</comment>
<accession>A0A1Z5JDX4</accession>
<dbReference type="PANTHER" id="PTHR11215:SF1">
    <property type="entry name" value="MYG1 EXONUCLEASE"/>
    <property type="match status" value="1"/>
</dbReference>
<gene>
    <name evidence="2" type="ORF">FisN_1Hh131</name>
</gene>
<evidence type="ECO:0000256" key="1">
    <source>
        <dbReference type="ARBA" id="ARBA00010105"/>
    </source>
</evidence>
<dbReference type="PANTHER" id="PTHR11215">
    <property type="entry name" value="METAL DEPENDENT HYDROLASE - RELATED"/>
    <property type="match status" value="1"/>
</dbReference>
<dbReference type="FunCoup" id="A0A1Z5JDX4">
    <property type="interactions" value="1048"/>
</dbReference>
<dbReference type="InParanoid" id="A0A1Z5JDX4"/>
<dbReference type="AlphaFoldDB" id="A0A1Z5JDX4"/>